<name>A0A077AUH9_9PROT</name>
<organism evidence="1 2">
    <name type="scientific">Candidatus Odyssella acanthamoebae</name>
    <dbReference type="NCBI Taxonomy" id="91604"/>
    <lineage>
        <taxon>Bacteria</taxon>
        <taxon>Pseudomonadati</taxon>
        <taxon>Pseudomonadota</taxon>
        <taxon>Alphaproteobacteria</taxon>
        <taxon>Holosporales</taxon>
        <taxon>Candidatus Paracaedibacteraceae</taxon>
        <taxon>Candidatus Odyssella</taxon>
    </lineage>
</organism>
<proteinExistence type="predicted"/>
<protein>
    <submittedName>
        <fullName evidence="1">Uncharacterized protein</fullName>
    </submittedName>
</protein>
<gene>
    <name evidence="1" type="ORF">ID47_01505</name>
</gene>
<sequence>MPDLHFGGRSMAFCRGFSTLMTRAMALLASHLKDNIALVINALRDYFKGFDVEGKHNLCHFFRDLLVFAPTLNHYCPSLQFHYKRKRAI</sequence>
<keyword evidence="2" id="KW-1185">Reference proteome</keyword>
<dbReference type="Proteomes" id="UP000028926">
    <property type="component" value="Chromosome"/>
</dbReference>
<dbReference type="AlphaFoldDB" id="A0A077AUH9"/>
<dbReference type="KEGG" id="paca:ID47_01505"/>
<reference evidence="1 2" key="1">
    <citation type="submission" date="2014-07" db="EMBL/GenBank/DDBJ databases">
        <title>Comparative genomic insights into amoeba endosymbionts belonging to the families of Holosporaceae and Candidatus Midichloriaceae within Rickettsiales.</title>
        <authorList>
            <person name="Wang Z."/>
            <person name="Wu M."/>
        </authorList>
    </citation>
    <scope>NUCLEOTIDE SEQUENCE [LARGE SCALE GENOMIC DNA]</scope>
    <source>
        <strain evidence="1">PRA3</strain>
    </source>
</reference>
<accession>A0A077AUH9</accession>
<evidence type="ECO:0000313" key="1">
    <source>
        <dbReference type="EMBL" id="AIK95699.1"/>
    </source>
</evidence>
<evidence type="ECO:0000313" key="2">
    <source>
        <dbReference type="Proteomes" id="UP000028926"/>
    </source>
</evidence>
<dbReference type="HOGENOM" id="CLU_2449152_0_0_5"/>
<dbReference type="EMBL" id="CP008941">
    <property type="protein sequence ID" value="AIK95699.1"/>
    <property type="molecule type" value="Genomic_DNA"/>
</dbReference>